<feature type="compositionally biased region" description="Polar residues" evidence="1">
    <location>
        <begin position="19"/>
        <end position="33"/>
    </location>
</feature>
<organism evidence="2">
    <name type="scientific">Anguilla anguilla</name>
    <name type="common">European freshwater eel</name>
    <name type="synonym">Muraena anguilla</name>
    <dbReference type="NCBI Taxonomy" id="7936"/>
    <lineage>
        <taxon>Eukaryota</taxon>
        <taxon>Metazoa</taxon>
        <taxon>Chordata</taxon>
        <taxon>Craniata</taxon>
        <taxon>Vertebrata</taxon>
        <taxon>Euteleostomi</taxon>
        <taxon>Actinopterygii</taxon>
        <taxon>Neopterygii</taxon>
        <taxon>Teleostei</taxon>
        <taxon>Anguilliformes</taxon>
        <taxon>Anguillidae</taxon>
        <taxon>Anguilla</taxon>
    </lineage>
</organism>
<reference evidence="2" key="1">
    <citation type="submission" date="2014-11" db="EMBL/GenBank/DDBJ databases">
        <authorList>
            <person name="Amaro Gonzalez C."/>
        </authorList>
    </citation>
    <scope>NUCLEOTIDE SEQUENCE</scope>
</reference>
<name>A0A0E9QF91_ANGAN</name>
<feature type="compositionally biased region" description="Basic residues" evidence="1">
    <location>
        <begin position="1"/>
        <end position="18"/>
    </location>
</feature>
<protein>
    <submittedName>
        <fullName evidence="2">Uncharacterized protein</fullName>
    </submittedName>
</protein>
<dbReference type="EMBL" id="GBXM01093824">
    <property type="protein sequence ID" value="JAH14753.1"/>
    <property type="molecule type" value="Transcribed_RNA"/>
</dbReference>
<evidence type="ECO:0000256" key="1">
    <source>
        <dbReference type="SAM" id="MobiDB-lite"/>
    </source>
</evidence>
<accession>A0A0E9QF91</accession>
<feature type="region of interest" description="Disordered" evidence="1">
    <location>
        <begin position="1"/>
        <end position="33"/>
    </location>
</feature>
<proteinExistence type="predicted"/>
<dbReference type="AlphaFoldDB" id="A0A0E9QF91"/>
<reference evidence="2" key="2">
    <citation type="journal article" date="2015" name="Fish Shellfish Immunol.">
        <title>Early steps in the European eel (Anguilla anguilla)-Vibrio vulnificus interaction in the gills: Role of the RtxA13 toxin.</title>
        <authorList>
            <person name="Callol A."/>
            <person name="Pajuelo D."/>
            <person name="Ebbesson L."/>
            <person name="Teles M."/>
            <person name="MacKenzie S."/>
            <person name="Amaro C."/>
        </authorList>
    </citation>
    <scope>NUCLEOTIDE SEQUENCE</scope>
</reference>
<sequence>MQKYRQKPLVNKHTHTQTRTHANIQTAWANKNT</sequence>
<evidence type="ECO:0000313" key="2">
    <source>
        <dbReference type="EMBL" id="JAH14753.1"/>
    </source>
</evidence>